<keyword evidence="4" id="KW-0131">Cell cycle</keyword>
<reference evidence="6 7" key="1">
    <citation type="journal article" date="2014" name="PLoS ONE">
        <title>An emerging Mycoplasma associated with trichomoniasis, vaginal infection and disease.</title>
        <authorList>
            <consortium name="Vaginal Microbiome Consortium"/>
            <person name="Fettweis J.M."/>
            <person name="Serrano M.G."/>
            <person name="Huang B."/>
            <person name="Brooks J.P."/>
            <person name="Glascock A.L."/>
            <person name="Sheth N.U."/>
            <person name="Strauss J.F.III."/>
            <person name="Jefferson K.K."/>
            <person name="Buck G.A."/>
        </authorList>
    </citation>
    <scope>NUCLEOTIDE SEQUENCE [LARGE SCALE GENOMIC DNA]</scope>
    <source>
        <strain evidence="6 7">VCU_M1</strain>
    </source>
</reference>
<evidence type="ECO:0000256" key="2">
    <source>
        <dbReference type="ARBA" id="ARBA00022741"/>
    </source>
</evidence>
<dbReference type="GO" id="GO:0032153">
    <property type="term" value="C:cell division site"/>
    <property type="evidence" value="ECO:0007669"/>
    <property type="project" value="TreeGrafter"/>
</dbReference>
<dbReference type="InterPro" id="IPR036525">
    <property type="entry name" value="Tubulin/FtsZ_GTPase_sf"/>
</dbReference>
<dbReference type="AlphaFoldDB" id="A0A097SSZ1"/>
<name>A0A097SSZ1_9BACT</name>
<dbReference type="PANTHER" id="PTHR30314">
    <property type="entry name" value="CELL DIVISION PROTEIN FTSZ-RELATED"/>
    <property type="match status" value="1"/>
</dbReference>
<keyword evidence="2" id="KW-0547">Nucleotide-binding</keyword>
<dbReference type="Pfam" id="PF00091">
    <property type="entry name" value="Tubulin"/>
    <property type="match status" value="1"/>
</dbReference>
<feature type="domain" description="Tubulin/FtsZ GTPase" evidence="5">
    <location>
        <begin position="44"/>
        <end position="240"/>
    </location>
</feature>
<dbReference type="GO" id="GO:0003924">
    <property type="term" value="F:GTPase activity"/>
    <property type="evidence" value="ECO:0007669"/>
    <property type="project" value="InterPro"/>
</dbReference>
<keyword evidence="3" id="KW-0342">GTP-binding</keyword>
<keyword evidence="4" id="KW-0717">Septation</keyword>
<evidence type="ECO:0000256" key="4">
    <source>
        <dbReference type="ARBA" id="ARBA00023210"/>
    </source>
</evidence>
<dbReference type="KEGG" id="mgj:MGM1_3320"/>
<dbReference type="SUPFAM" id="SSF52490">
    <property type="entry name" value="Tubulin nucleotide-binding domain-like"/>
    <property type="match status" value="1"/>
</dbReference>
<dbReference type="SMART" id="SM00864">
    <property type="entry name" value="Tubulin"/>
    <property type="match status" value="1"/>
</dbReference>
<dbReference type="EMBL" id="CP007711">
    <property type="protein sequence ID" value="AIV03704.1"/>
    <property type="molecule type" value="Genomic_DNA"/>
</dbReference>
<evidence type="ECO:0000313" key="7">
    <source>
        <dbReference type="Proteomes" id="UP000030066"/>
    </source>
</evidence>
<dbReference type="InterPro" id="IPR008280">
    <property type="entry name" value="Tub_FtsZ_C"/>
</dbReference>
<dbReference type="InterPro" id="IPR045061">
    <property type="entry name" value="FtsZ/CetZ"/>
</dbReference>
<comment type="similarity">
    <text evidence="1">Belongs to the FtsZ family.</text>
</comment>
<evidence type="ECO:0000256" key="3">
    <source>
        <dbReference type="ARBA" id="ARBA00023134"/>
    </source>
</evidence>
<dbReference type="PANTHER" id="PTHR30314:SF3">
    <property type="entry name" value="MITOCHONDRIAL DIVISION PROTEIN FSZA"/>
    <property type="match status" value="1"/>
</dbReference>
<evidence type="ECO:0000256" key="1">
    <source>
        <dbReference type="ARBA" id="ARBA00009690"/>
    </source>
</evidence>
<keyword evidence="7" id="KW-1185">Reference proteome</keyword>
<dbReference type="CDD" id="cd02201">
    <property type="entry name" value="FtsZ_type1"/>
    <property type="match status" value="1"/>
</dbReference>
<protein>
    <submittedName>
        <fullName evidence="6">Cell division protein FtsZ</fullName>
    </submittedName>
</protein>
<keyword evidence="6" id="KW-0132">Cell division</keyword>
<dbReference type="PRINTS" id="PR00423">
    <property type="entry name" value="CELLDVISFTSZ"/>
</dbReference>
<dbReference type="InterPro" id="IPR003008">
    <property type="entry name" value="Tubulin_FtsZ_GTPase"/>
</dbReference>
<dbReference type="GO" id="GO:0005737">
    <property type="term" value="C:cytoplasm"/>
    <property type="evidence" value="ECO:0007669"/>
    <property type="project" value="TreeGrafter"/>
</dbReference>
<evidence type="ECO:0000313" key="6">
    <source>
        <dbReference type="EMBL" id="AIV03704.1"/>
    </source>
</evidence>
<evidence type="ECO:0000259" key="5">
    <source>
        <dbReference type="SMART" id="SM00864"/>
    </source>
</evidence>
<sequence length="457" mass="50663">MSINKILDEIINNEKQNNPTIAISNDYNFVSNFDDLEEEFGQVKIKVIGVGGAGCNVIEDMLNEKQWDKNIEIYAFNTDWGALKRLHNRCNCFLLGRHELKGTGSGGNPLVGKQAAINDLDEIKQILNGTQLLILVAGLGKGTGSGATPEIAKLARSMGILTISIVNLPSIQAEGRKVYANSINNFKQIVANSDSYCSISNDKIIQVSPEEISLFKAFNKANQQVSSLINTITTMINVPTSINIDFADVKTFFTNARVFMPIAFSIDSDQYNFNAIKDSFHQTLKNSYSNVPIKNADSVLVNIKLPIETSLNLVTDIKTIFNQLTSNHEISLVYGIDKNQTDKQITLNALVASSVDEESVLNANNYNDLEIKKVSEVTNGKNDDLVNDWQFTDENNGLNSDDNNTKAEGLKTISFDDTTPNDTEHITTKLDSNKYKEIITKALKKKIKKDFETEINN</sequence>
<organism evidence="6 7">
    <name type="scientific">Candidatus Malacoplasma girerdii</name>
    <dbReference type="NCBI Taxonomy" id="1318617"/>
    <lineage>
        <taxon>Bacteria</taxon>
        <taxon>Bacillati</taxon>
        <taxon>Mycoplasmatota</taxon>
        <taxon>Mycoplasmoidales</taxon>
        <taxon>Mycoplasmoidaceae</taxon>
        <taxon>Malacoplasma</taxon>
    </lineage>
</organism>
<dbReference type="GO" id="GO:0000917">
    <property type="term" value="P:division septum assembly"/>
    <property type="evidence" value="ECO:0007669"/>
    <property type="project" value="UniProtKB-KW"/>
</dbReference>
<dbReference type="Gene3D" id="3.40.50.1440">
    <property type="entry name" value="Tubulin/FtsZ, GTPase domain"/>
    <property type="match status" value="1"/>
</dbReference>
<dbReference type="GO" id="GO:0005525">
    <property type="term" value="F:GTP binding"/>
    <property type="evidence" value="ECO:0007669"/>
    <property type="project" value="UniProtKB-KW"/>
</dbReference>
<proteinExistence type="inferred from homology"/>
<dbReference type="STRING" id="1318617.MGM1_3320"/>
<dbReference type="Proteomes" id="UP000030066">
    <property type="component" value="Chromosome"/>
</dbReference>
<gene>
    <name evidence="6" type="primary">ftsZ</name>
    <name evidence="6" type="ORF">MGM1_3320</name>
</gene>
<dbReference type="SUPFAM" id="SSF55307">
    <property type="entry name" value="Tubulin C-terminal domain-like"/>
    <property type="match status" value="1"/>
</dbReference>
<dbReference type="HOGENOM" id="CLU_024865_0_1_14"/>
<accession>A0A097SSZ1</accession>
<dbReference type="eggNOG" id="COG0206">
    <property type="taxonomic scope" value="Bacteria"/>
</dbReference>
<dbReference type="InterPro" id="IPR000158">
    <property type="entry name" value="Cell_div_FtsZ"/>
</dbReference>